<dbReference type="OrthoDB" id="10263272at2759"/>
<dbReference type="PANTHER" id="PTHR19918:SF4">
    <property type="entry name" value="CELL DIVISION CYCLE PROTEIN 20 HOMOLOG B"/>
    <property type="match status" value="1"/>
</dbReference>
<dbReference type="RefSeq" id="XP_028269799.1">
    <property type="nucleotide sequence ID" value="XM_028413998.1"/>
</dbReference>
<feature type="region of interest" description="Disordered" evidence="5">
    <location>
        <begin position="53"/>
        <end position="79"/>
    </location>
</feature>
<evidence type="ECO:0000313" key="8">
    <source>
        <dbReference type="RefSeq" id="XP_028269799.1"/>
    </source>
</evidence>
<accession>A0A6P7IZI1</accession>
<dbReference type="GO" id="GO:0005680">
    <property type="term" value="C:anaphase-promoting complex"/>
    <property type="evidence" value="ECO:0007669"/>
    <property type="project" value="TreeGrafter"/>
</dbReference>
<dbReference type="PROSITE" id="PS50082">
    <property type="entry name" value="WD_REPEATS_2"/>
    <property type="match status" value="2"/>
</dbReference>
<dbReference type="InterPro" id="IPR056150">
    <property type="entry name" value="WD40_CDC20-Fz"/>
</dbReference>
<comment type="similarity">
    <text evidence="1">Belongs to the WD repeat CDC20/Fizzy family.</text>
</comment>
<dbReference type="GO" id="GO:1990757">
    <property type="term" value="F:ubiquitin ligase activator activity"/>
    <property type="evidence" value="ECO:0007669"/>
    <property type="project" value="TreeGrafter"/>
</dbReference>
<dbReference type="GeneID" id="114441196"/>
<reference evidence="8" key="1">
    <citation type="submission" date="2025-08" db="UniProtKB">
        <authorList>
            <consortium name="RefSeq"/>
        </authorList>
    </citation>
    <scope>IDENTIFICATION</scope>
</reference>
<feature type="non-terminal residue" evidence="8">
    <location>
        <position position="1"/>
    </location>
</feature>
<proteinExistence type="inferred from homology"/>
<evidence type="ECO:0000256" key="2">
    <source>
        <dbReference type="ARBA" id="ARBA00022574"/>
    </source>
</evidence>
<dbReference type="AlphaFoldDB" id="A0A6P7IZI1"/>
<dbReference type="InterPro" id="IPR033010">
    <property type="entry name" value="Cdc20/Fizzy"/>
</dbReference>
<dbReference type="InterPro" id="IPR036322">
    <property type="entry name" value="WD40_repeat_dom_sf"/>
</dbReference>
<dbReference type="GO" id="GO:0051301">
    <property type="term" value="P:cell division"/>
    <property type="evidence" value="ECO:0007669"/>
    <property type="project" value="UniProtKB-KW"/>
</dbReference>
<feature type="compositionally biased region" description="Basic and acidic residues" evidence="5">
    <location>
        <begin position="53"/>
        <end position="62"/>
    </location>
</feature>
<organism evidence="7 8">
    <name type="scientific">Parambassis ranga</name>
    <name type="common">Indian glassy fish</name>
    <dbReference type="NCBI Taxonomy" id="210632"/>
    <lineage>
        <taxon>Eukaryota</taxon>
        <taxon>Metazoa</taxon>
        <taxon>Chordata</taxon>
        <taxon>Craniata</taxon>
        <taxon>Vertebrata</taxon>
        <taxon>Euteleostomi</taxon>
        <taxon>Actinopterygii</taxon>
        <taxon>Neopterygii</taxon>
        <taxon>Teleostei</taxon>
        <taxon>Neoteleostei</taxon>
        <taxon>Acanthomorphata</taxon>
        <taxon>Ovalentaria</taxon>
        <taxon>Ambassidae</taxon>
        <taxon>Parambassis</taxon>
    </lineage>
</organism>
<evidence type="ECO:0000256" key="4">
    <source>
        <dbReference type="PROSITE-ProRule" id="PRU00221"/>
    </source>
</evidence>
<dbReference type="Pfam" id="PF24807">
    <property type="entry name" value="WD40_CDC20-Fz"/>
    <property type="match status" value="1"/>
</dbReference>
<feature type="repeat" description="WD" evidence="4">
    <location>
        <begin position="373"/>
        <end position="406"/>
    </location>
</feature>
<sequence>FDAPQVTYKRFRRRIIQRSWITEGPAAASTPLAAGCQCGSNFELDSVCQRLDLDSPPRRSEEAPAAAAQGDLQGNPQSGDHLQPFAVLNAASVDLQGKSVMTLGAPSLMNDYYANLLDCSCDGVIALALGSSVYLWNSESHALLGHLDPSPQPGRPCSQSISSLCWSRDGRALCIGTRRGDLQLWDVEHRQIMTCLQSHLSVVGALSWKQQLLSSGSVLGHIHHHDPRTPTPLVGAAFQEEAVCSLQWSPGEEWLASGSTGGLLHIWDSDITGVKRSRQPVMKMKQPSAVKAMGWCPWQRNVIATGGGWKDGELRLWDTQSGSCLTSIDTNSQICSLRWADRKRCLITGHGIPHHQVTCWSWEFCRLSRIHQLTGHAHRVLHLAINPNNTQVFSAGADQRFLIWDL</sequence>
<evidence type="ECO:0000256" key="3">
    <source>
        <dbReference type="ARBA" id="ARBA00022737"/>
    </source>
</evidence>
<feature type="domain" description="CDC20/Fizzy WD40" evidence="6">
    <location>
        <begin position="103"/>
        <end position="404"/>
    </location>
</feature>
<gene>
    <name evidence="8" type="primary">LOC114441196</name>
</gene>
<dbReference type="SUPFAM" id="SSF50978">
    <property type="entry name" value="WD40 repeat-like"/>
    <property type="match status" value="1"/>
</dbReference>
<keyword evidence="3" id="KW-0677">Repeat</keyword>
<dbReference type="InParanoid" id="A0A6P7IZI1"/>
<evidence type="ECO:0000313" key="7">
    <source>
        <dbReference type="Proteomes" id="UP000515145"/>
    </source>
</evidence>
<dbReference type="GO" id="GO:0010997">
    <property type="term" value="F:anaphase-promoting complex binding"/>
    <property type="evidence" value="ECO:0007669"/>
    <property type="project" value="InterPro"/>
</dbReference>
<dbReference type="InterPro" id="IPR015943">
    <property type="entry name" value="WD40/YVTN_repeat-like_dom_sf"/>
</dbReference>
<evidence type="ECO:0000259" key="6">
    <source>
        <dbReference type="Pfam" id="PF24807"/>
    </source>
</evidence>
<dbReference type="PANTHER" id="PTHR19918">
    <property type="entry name" value="CELL DIVISION CYCLE 20 CDC20 FIZZY -RELATED"/>
    <property type="match status" value="1"/>
</dbReference>
<dbReference type="Gene3D" id="2.130.10.10">
    <property type="entry name" value="YVTN repeat-like/Quinoprotein amine dehydrogenase"/>
    <property type="match status" value="1"/>
</dbReference>
<dbReference type="GO" id="GO:0031145">
    <property type="term" value="P:anaphase-promoting complex-dependent catabolic process"/>
    <property type="evidence" value="ECO:0007669"/>
    <property type="project" value="TreeGrafter"/>
</dbReference>
<dbReference type="GO" id="GO:1905786">
    <property type="term" value="P:positive regulation of anaphase-promoting complex-dependent catabolic process"/>
    <property type="evidence" value="ECO:0007669"/>
    <property type="project" value="TreeGrafter"/>
</dbReference>
<feature type="repeat" description="WD" evidence="4">
    <location>
        <begin position="236"/>
        <end position="268"/>
    </location>
</feature>
<dbReference type="PROSITE" id="PS50294">
    <property type="entry name" value="WD_REPEATS_REGION"/>
    <property type="match status" value="1"/>
</dbReference>
<keyword evidence="7" id="KW-1185">Reference proteome</keyword>
<dbReference type="InterPro" id="IPR001680">
    <property type="entry name" value="WD40_rpt"/>
</dbReference>
<dbReference type="SMART" id="SM00320">
    <property type="entry name" value="WD40"/>
    <property type="match status" value="6"/>
</dbReference>
<evidence type="ECO:0000256" key="1">
    <source>
        <dbReference type="ARBA" id="ARBA00006445"/>
    </source>
</evidence>
<keyword evidence="2 4" id="KW-0853">WD repeat</keyword>
<name>A0A6P7IZI1_9TELE</name>
<dbReference type="Proteomes" id="UP000515145">
    <property type="component" value="Chromosome 9"/>
</dbReference>
<protein>
    <submittedName>
        <fullName evidence="8">Cell division cycle protein 20 homolog B-like</fullName>
    </submittedName>
</protein>
<evidence type="ECO:0000256" key="5">
    <source>
        <dbReference type="SAM" id="MobiDB-lite"/>
    </source>
</evidence>